<feature type="domain" description="Nephrocystin 3-like N-terminal" evidence="3">
    <location>
        <begin position="101"/>
        <end position="285"/>
    </location>
</feature>
<keyword evidence="5" id="KW-1185">Reference proteome</keyword>
<sequence length="403" mass="46493">MSHESALNGQGIQLPGGTFNGDNFTWSQLPRQIACNEKRRLLIFDGRYEDSYNYDPRQTPDHSSGTPRTPEERKQALLHSLRFDEMSQRLHKISVSEARPCRWLLRCEAYQAWDPMPATHSASDYAPPSPPLSDTRPLLWIRGKQGTGKSTLMKFACEHAEKSRSGESILTHFFHTRGVELQRSVEGMYRSLLVSLVSDATTAEIAELLRRSGTDPADDGWTIMELENLVTLAIDILELRPMTWFVDALNECNRDQIHKMAMFFNDLTERALARDLQLRICLASRHHPYISLRHATGLVVENEPGHIENVSAFITNKLHIGRSLLAERIRDEMRHRVQGVFIWVWLVAYILQLDYGRARLRGLMDRLRSIPRDLAELYREIFKDMQSDPDLIRVYLELPRKCT</sequence>
<evidence type="ECO:0000313" key="5">
    <source>
        <dbReference type="Proteomes" id="UP001055219"/>
    </source>
</evidence>
<accession>A0A9P9XTG0</accession>
<dbReference type="Proteomes" id="UP001055219">
    <property type="component" value="Unassembled WGS sequence"/>
</dbReference>
<feature type="region of interest" description="Disordered" evidence="2">
    <location>
        <begin position="52"/>
        <end position="73"/>
    </location>
</feature>
<dbReference type="Pfam" id="PF24883">
    <property type="entry name" value="NPHP3_N"/>
    <property type="match status" value="1"/>
</dbReference>
<evidence type="ECO:0000313" key="4">
    <source>
        <dbReference type="EMBL" id="KAI6777551.1"/>
    </source>
</evidence>
<dbReference type="PANTHER" id="PTHR10039:SF5">
    <property type="entry name" value="NACHT DOMAIN-CONTAINING PROTEIN"/>
    <property type="match status" value="1"/>
</dbReference>
<name>A0A9P9XTG0_9HYPO</name>
<dbReference type="OrthoDB" id="7464126at2759"/>
<dbReference type="PANTHER" id="PTHR10039">
    <property type="entry name" value="AMELOGENIN"/>
    <property type="match status" value="1"/>
</dbReference>
<dbReference type="GeneID" id="75830750"/>
<organism evidence="4 5">
    <name type="scientific">Emericellopsis cladophorae</name>
    <dbReference type="NCBI Taxonomy" id="2686198"/>
    <lineage>
        <taxon>Eukaryota</taxon>
        <taxon>Fungi</taxon>
        <taxon>Dikarya</taxon>
        <taxon>Ascomycota</taxon>
        <taxon>Pezizomycotina</taxon>
        <taxon>Sordariomycetes</taxon>
        <taxon>Hypocreomycetidae</taxon>
        <taxon>Hypocreales</taxon>
        <taxon>Bionectriaceae</taxon>
        <taxon>Emericellopsis</taxon>
    </lineage>
</organism>
<evidence type="ECO:0000256" key="2">
    <source>
        <dbReference type="SAM" id="MobiDB-lite"/>
    </source>
</evidence>
<comment type="caution">
    <text evidence="4">The sequence shown here is derived from an EMBL/GenBank/DDBJ whole genome shotgun (WGS) entry which is preliminary data.</text>
</comment>
<dbReference type="InterPro" id="IPR056884">
    <property type="entry name" value="NPHP3-like_N"/>
</dbReference>
<proteinExistence type="predicted"/>
<protein>
    <recommendedName>
        <fullName evidence="3">Nephrocystin 3-like N-terminal domain-containing protein</fullName>
    </recommendedName>
</protein>
<reference evidence="4" key="1">
    <citation type="journal article" date="2021" name="J Fungi (Basel)">
        <title>Genomic and Metabolomic Analyses of the Marine Fungus Emericellopsis cladophorae: Insights into Saltwater Adaptability Mechanisms and Its Biosynthetic Potential.</title>
        <authorList>
            <person name="Goncalves M.F.M."/>
            <person name="Hilario S."/>
            <person name="Van de Peer Y."/>
            <person name="Esteves A.C."/>
            <person name="Alves A."/>
        </authorList>
    </citation>
    <scope>NUCLEOTIDE SEQUENCE</scope>
    <source>
        <strain evidence="4">MUM 19.33</strain>
    </source>
</reference>
<dbReference type="AlphaFoldDB" id="A0A9P9XTG0"/>
<dbReference type="InterPro" id="IPR027417">
    <property type="entry name" value="P-loop_NTPase"/>
</dbReference>
<dbReference type="RefSeq" id="XP_051358407.1">
    <property type="nucleotide sequence ID" value="XM_051510722.1"/>
</dbReference>
<keyword evidence="1" id="KW-0677">Repeat</keyword>
<dbReference type="Gene3D" id="3.40.50.300">
    <property type="entry name" value="P-loop containing nucleotide triphosphate hydrolases"/>
    <property type="match status" value="1"/>
</dbReference>
<evidence type="ECO:0000259" key="3">
    <source>
        <dbReference type="Pfam" id="PF24883"/>
    </source>
</evidence>
<evidence type="ECO:0000256" key="1">
    <source>
        <dbReference type="ARBA" id="ARBA00022737"/>
    </source>
</evidence>
<reference evidence="4" key="2">
    <citation type="submission" date="2022-07" db="EMBL/GenBank/DDBJ databases">
        <authorList>
            <person name="Goncalves M.F.M."/>
            <person name="Hilario S."/>
            <person name="Van De Peer Y."/>
            <person name="Esteves A.C."/>
            <person name="Alves A."/>
        </authorList>
    </citation>
    <scope>NUCLEOTIDE SEQUENCE</scope>
    <source>
        <strain evidence="4">MUM 19.33</strain>
    </source>
</reference>
<gene>
    <name evidence="4" type="ORF">J7T54_004262</name>
</gene>
<dbReference type="EMBL" id="JAGIXG020000207">
    <property type="protein sequence ID" value="KAI6777551.1"/>
    <property type="molecule type" value="Genomic_DNA"/>
</dbReference>